<protein>
    <submittedName>
        <fullName evidence="1">Uncharacterized protein</fullName>
    </submittedName>
</protein>
<gene>
    <name evidence="1" type="ORF">CCM_09101</name>
</gene>
<dbReference type="OrthoDB" id="4367324at2759"/>
<dbReference type="STRING" id="983644.G3JTG1"/>
<dbReference type="InParanoid" id="G3JTG1"/>
<dbReference type="KEGG" id="cmt:CCM_09101"/>
<dbReference type="GeneID" id="18171104"/>
<dbReference type="OMA" id="MTRINEW"/>
<accession>G3JTG1</accession>
<keyword evidence="2" id="KW-1185">Reference proteome</keyword>
<dbReference type="AlphaFoldDB" id="G3JTG1"/>
<organism evidence="1 2">
    <name type="scientific">Cordyceps militaris (strain CM01)</name>
    <name type="common">Caterpillar fungus</name>
    <dbReference type="NCBI Taxonomy" id="983644"/>
    <lineage>
        <taxon>Eukaryota</taxon>
        <taxon>Fungi</taxon>
        <taxon>Dikarya</taxon>
        <taxon>Ascomycota</taxon>
        <taxon>Pezizomycotina</taxon>
        <taxon>Sordariomycetes</taxon>
        <taxon>Hypocreomycetidae</taxon>
        <taxon>Hypocreales</taxon>
        <taxon>Cordycipitaceae</taxon>
        <taxon>Cordyceps</taxon>
    </lineage>
</organism>
<dbReference type="eggNOG" id="ENOG502SUYN">
    <property type="taxonomic scope" value="Eukaryota"/>
</dbReference>
<sequence>MPTLRSVLTQEKPIVPCTVTSRKNATSTKWPNFKGNGIKPWDDFSLAVLNKSYGHILNLNAPMEDMASALDAQGMLLRAEINGLEDVLHLVAWNDRLLRPTLKFAKNHAQLHNGVKLHHEAAKIGNKSYTKLAAGRPLYVHHRILLEDSETKSLVLGLGLPSIKFSARQLLEDPTIEEDSWPLRQLANLCKKAGTRYGYIVTERDLVVCCFHIPAFCTEPGRLVVSLKPIPWSLYGETQLTTDLALWWLCMLAMSDRQRSDIVTEAEMVSIAHWECPPVNSPSKCHSYSGVQLESEPTMKLDHPVQFDHNVQFDHPVQFDHTDQFDHTAQFDFNDQFGPTLPSLTIADDSQLPDQGTTGSTFGFDLDFYNP</sequence>
<dbReference type="VEuPathDB" id="FungiDB:CCM_09101"/>
<name>G3JTG1_CORMM</name>
<evidence type="ECO:0000313" key="1">
    <source>
        <dbReference type="EMBL" id="EGX87965.1"/>
    </source>
</evidence>
<dbReference type="HOGENOM" id="CLU_048616_0_0_1"/>
<evidence type="ECO:0000313" key="2">
    <source>
        <dbReference type="Proteomes" id="UP000001610"/>
    </source>
</evidence>
<proteinExistence type="predicted"/>
<dbReference type="RefSeq" id="XP_006674298.1">
    <property type="nucleotide sequence ID" value="XM_006674235.1"/>
</dbReference>
<dbReference type="Proteomes" id="UP000001610">
    <property type="component" value="Unassembled WGS sequence"/>
</dbReference>
<dbReference type="EMBL" id="JH126406">
    <property type="protein sequence ID" value="EGX87965.1"/>
    <property type="molecule type" value="Genomic_DNA"/>
</dbReference>
<reference evidence="1 2" key="1">
    <citation type="journal article" date="2011" name="Genome Biol.">
        <title>Genome sequence of the insect pathogenic fungus Cordyceps militaris, a valued traditional Chinese medicine.</title>
        <authorList>
            <person name="Zheng P."/>
            <person name="Xia Y."/>
            <person name="Xiao G."/>
            <person name="Xiong C."/>
            <person name="Hu X."/>
            <person name="Zhang S."/>
            <person name="Zheng H."/>
            <person name="Huang Y."/>
            <person name="Zhou Y."/>
            <person name="Wang S."/>
            <person name="Zhao G.P."/>
            <person name="Liu X."/>
            <person name="St Leger R.J."/>
            <person name="Wang C."/>
        </authorList>
    </citation>
    <scope>NUCLEOTIDE SEQUENCE [LARGE SCALE GENOMIC DNA]</scope>
    <source>
        <strain evidence="1 2">CM01</strain>
    </source>
</reference>